<protein>
    <submittedName>
        <fullName evidence="3">MTH1187 family thiamine-binding protein</fullName>
    </submittedName>
    <submittedName>
        <fullName evidence="4">Uncharacterized protein, MTH1187 family</fullName>
    </submittedName>
</protein>
<reference evidence="3 6" key="2">
    <citation type="submission" date="2024-07" db="EMBL/GenBank/DDBJ databases">
        <title>Active virus-host system and metabolic interactions in a Lokiarchaeon culture.</title>
        <authorList>
            <person name="Ponce Toledo R.I."/>
            <person name="Rodrigues Oliveira T."/>
            <person name="Schleper C."/>
        </authorList>
    </citation>
    <scope>NUCLEOTIDE SEQUENCE [LARGE SCALE GENOMIC DNA]</scope>
    <source>
        <strain evidence="3 6">B35</strain>
    </source>
</reference>
<dbReference type="Proteomes" id="UP001568358">
    <property type="component" value="Unassembled WGS sequence"/>
</dbReference>
<dbReference type="NCBIfam" id="TIGR00106">
    <property type="entry name" value="MTH1187 family thiamine-binding protein"/>
    <property type="match status" value="1"/>
</dbReference>
<evidence type="ECO:0000313" key="4">
    <source>
        <dbReference type="EMBL" id="SHI49845.1"/>
    </source>
</evidence>
<sequence>MSVIAELSIFPMDKGVSMSPYVARVVTVIKQSGLAYDFGPMGTTVEGEWEDVMQTVSACYKELEQDCDRIYLTLKVDSRKGRTNGLKGKKESVTAKLT</sequence>
<reference evidence="4 5" key="1">
    <citation type="submission" date="2016-11" db="EMBL/GenBank/DDBJ databases">
        <authorList>
            <person name="Varghese N."/>
            <person name="Submissions S."/>
        </authorList>
    </citation>
    <scope>NUCLEOTIDE SEQUENCE [LARGE SCALE GENOMIC DNA]</scope>
    <source>
        <strain evidence="4 5">DSM 17919</strain>
    </source>
</reference>
<dbReference type="GO" id="GO:0005829">
    <property type="term" value="C:cytosol"/>
    <property type="evidence" value="ECO:0007669"/>
    <property type="project" value="TreeGrafter"/>
</dbReference>
<dbReference type="PANTHER" id="PTHR33777:SF1">
    <property type="entry name" value="UPF0045 PROTEIN ECM15"/>
    <property type="match status" value="1"/>
</dbReference>
<proteinExistence type="inferred from homology"/>
<dbReference type="AlphaFoldDB" id="A0A8G2F9F9"/>
<dbReference type="EMBL" id="JBFSOO010000004">
    <property type="protein sequence ID" value="MEZ6853360.1"/>
    <property type="molecule type" value="Genomic_DNA"/>
</dbReference>
<accession>A0A8G2F9F9</accession>
<organism evidence="4 5">
    <name type="scientific">Halodesulfovibrio aestuarii</name>
    <dbReference type="NCBI Taxonomy" id="126333"/>
    <lineage>
        <taxon>Bacteria</taxon>
        <taxon>Pseudomonadati</taxon>
        <taxon>Thermodesulfobacteriota</taxon>
        <taxon>Desulfovibrionia</taxon>
        <taxon>Desulfovibrionales</taxon>
        <taxon>Desulfovibrionaceae</taxon>
        <taxon>Halodesulfovibrio</taxon>
    </lineage>
</organism>
<dbReference type="PANTHER" id="PTHR33777">
    <property type="entry name" value="UPF0045 PROTEIN ECM15"/>
    <property type="match status" value="1"/>
</dbReference>
<dbReference type="SUPFAM" id="SSF89957">
    <property type="entry name" value="MTH1187/YkoF-like"/>
    <property type="match status" value="1"/>
</dbReference>
<comment type="similarity">
    <text evidence="1">Belongs to the UPF0045 family.</text>
</comment>
<dbReference type="InterPro" id="IPR002767">
    <property type="entry name" value="Thiamine_BP"/>
</dbReference>
<evidence type="ECO:0000313" key="5">
    <source>
        <dbReference type="Proteomes" id="UP000184001"/>
    </source>
</evidence>
<dbReference type="Pfam" id="PF01910">
    <property type="entry name" value="Thiamine_BP"/>
    <property type="match status" value="1"/>
</dbReference>
<dbReference type="Proteomes" id="UP000184001">
    <property type="component" value="Unassembled WGS sequence"/>
</dbReference>
<dbReference type="Gene3D" id="3.30.70.930">
    <property type="match status" value="1"/>
</dbReference>
<gene>
    <name evidence="3" type="ORF">AB2Z07_07450</name>
    <name evidence="4" type="ORF">SAMN05660830_00136</name>
</gene>
<keyword evidence="6" id="KW-1185">Reference proteome</keyword>
<evidence type="ECO:0000313" key="6">
    <source>
        <dbReference type="Proteomes" id="UP001568358"/>
    </source>
</evidence>
<dbReference type="InterPro" id="IPR029756">
    <property type="entry name" value="MTH1187/YkoF-like"/>
</dbReference>
<dbReference type="EMBL" id="FQZR01000002">
    <property type="protein sequence ID" value="SHI49845.1"/>
    <property type="molecule type" value="Genomic_DNA"/>
</dbReference>
<evidence type="ECO:0000259" key="2">
    <source>
        <dbReference type="Pfam" id="PF01910"/>
    </source>
</evidence>
<dbReference type="RefSeq" id="WP_020001276.1">
    <property type="nucleotide sequence ID" value="NZ_CP192217.1"/>
</dbReference>
<dbReference type="InterPro" id="IPR051614">
    <property type="entry name" value="UPF0045_domain"/>
</dbReference>
<feature type="domain" description="Thiamine-binding protein" evidence="2">
    <location>
        <begin position="5"/>
        <end position="93"/>
    </location>
</feature>
<name>A0A8G2F9F9_9BACT</name>
<evidence type="ECO:0000313" key="3">
    <source>
        <dbReference type="EMBL" id="MEZ6853360.1"/>
    </source>
</evidence>
<evidence type="ECO:0000256" key="1">
    <source>
        <dbReference type="ARBA" id="ARBA00010272"/>
    </source>
</evidence>
<comment type="caution">
    <text evidence="4">The sequence shown here is derived from an EMBL/GenBank/DDBJ whole genome shotgun (WGS) entry which is preliminary data.</text>
</comment>